<keyword evidence="7" id="KW-0175">Coiled coil</keyword>
<evidence type="ECO:0000313" key="10">
    <source>
        <dbReference type="Proteomes" id="UP001431209"/>
    </source>
</evidence>
<comment type="subcellular location">
    <subcellularLocation>
        <location evidence="2">Cytoplasm</location>
    </subcellularLocation>
    <subcellularLocation>
        <location evidence="1">Nucleus</location>
    </subcellularLocation>
</comment>
<dbReference type="InterPro" id="IPR011989">
    <property type="entry name" value="ARM-like"/>
</dbReference>
<evidence type="ECO:0000256" key="7">
    <source>
        <dbReference type="SAM" id="Coils"/>
    </source>
</evidence>
<evidence type="ECO:0000256" key="2">
    <source>
        <dbReference type="ARBA" id="ARBA00004496"/>
    </source>
</evidence>
<feature type="domain" description="Importin N-terminal" evidence="8">
    <location>
        <begin position="24"/>
        <end position="95"/>
    </location>
</feature>
<evidence type="ECO:0000259" key="8">
    <source>
        <dbReference type="PROSITE" id="PS50166"/>
    </source>
</evidence>
<keyword evidence="3" id="KW-0813">Transport</keyword>
<evidence type="ECO:0000256" key="4">
    <source>
        <dbReference type="ARBA" id="ARBA00022490"/>
    </source>
</evidence>
<dbReference type="InterPro" id="IPR056840">
    <property type="entry name" value="HEAT_IPO9_central"/>
</dbReference>
<dbReference type="GO" id="GO:0005635">
    <property type="term" value="C:nuclear envelope"/>
    <property type="evidence" value="ECO:0007669"/>
    <property type="project" value="TreeGrafter"/>
</dbReference>
<proteinExistence type="predicted"/>
<evidence type="ECO:0000313" key="9">
    <source>
        <dbReference type="EMBL" id="KAL0476523.1"/>
    </source>
</evidence>
<organism evidence="9 10">
    <name type="scientific">Acrasis kona</name>
    <dbReference type="NCBI Taxonomy" id="1008807"/>
    <lineage>
        <taxon>Eukaryota</taxon>
        <taxon>Discoba</taxon>
        <taxon>Heterolobosea</taxon>
        <taxon>Tetramitia</taxon>
        <taxon>Eutetramitia</taxon>
        <taxon>Acrasidae</taxon>
        <taxon>Acrasis</taxon>
    </lineage>
</organism>
<evidence type="ECO:0000256" key="6">
    <source>
        <dbReference type="ARBA" id="ARBA00023242"/>
    </source>
</evidence>
<evidence type="ECO:0000256" key="3">
    <source>
        <dbReference type="ARBA" id="ARBA00022448"/>
    </source>
</evidence>
<dbReference type="Proteomes" id="UP001431209">
    <property type="component" value="Unassembled WGS sequence"/>
</dbReference>
<dbReference type="Pfam" id="PF25018">
    <property type="entry name" value="HEAT_IPO9_c"/>
    <property type="match status" value="1"/>
</dbReference>
<gene>
    <name evidence="9" type="ORF">AKO1_004498</name>
</gene>
<dbReference type="SUPFAM" id="SSF48371">
    <property type="entry name" value="ARM repeat"/>
    <property type="match status" value="1"/>
</dbReference>
<keyword evidence="5" id="KW-0653">Protein transport</keyword>
<dbReference type="EMBL" id="JAOPGA020000055">
    <property type="protein sequence ID" value="KAL0476523.1"/>
    <property type="molecule type" value="Genomic_DNA"/>
</dbReference>
<accession>A0AAW2YH05</accession>
<keyword evidence="10" id="KW-1185">Reference proteome</keyword>
<dbReference type="InterPro" id="IPR001494">
    <property type="entry name" value="Importin-beta_N"/>
</dbReference>
<name>A0AAW2YH05_9EUKA</name>
<dbReference type="PANTHER" id="PTHR10997">
    <property type="entry name" value="IMPORTIN-7, 8, 11"/>
    <property type="match status" value="1"/>
</dbReference>
<dbReference type="GO" id="GO:0031267">
    <property type="term" value="F:small GTPase binding"/>
    <property type="evidence" value="ECO:0007669"/>
    <property type="project" value="InterPro"/>
</dbReference>
<keyword evidence="6" id="KW-0539">Nucleus</keyword>
<keyword evidence="4" id="KW-0963">Cytoplasm</keyword>
<evidence type="ECO:0000256" key="1">
    <source>
        <dbReference type="ARBA" id="ARBA00004123"/>
    </source>
</evidence>
<dbReference type="GO" id="GO:0006606">
    <property type="term" value="P:protein import into nucleus"/>
    <property type="evidence" value="ECO:0007669"/>
    <property type="project" value="TreeGrafter"/>
</dbReference>
<comment type="caution">
    <text evidence="9">The sequence shown here is derived from an EMBL/GenBank/DDBJ whole genome shotgun (WGS) entry which is preliminary data.</text>
</comment>
<sequence length="1024" mass="117643">MNPGDVHAALAATINPNAQIRKDAELALTNYSKVNGFTPLLLETVISNNLGVPIQQSAAIYLKNQIISRYNSESNTLPQEDKNYLRASILNAVVKSSQLHRSVLCGCLNKIISTDYPVKWPTLVDEIITLMSGQNDPNTIYASLLVLSELLKSYKYAMGEENKIPVFDIVRRTFPILSQMFSYLTTSNTNEFAILRKLIVKCFWYGIQLDVPEYFIREPKNIDTWMDMFQKVFQMPSEQSSDNSNPHWGSKKWILHIVYRLFLNNNLISMVKGENKKKFAKYFMEKYSLPFLALFLNNILEYNRGNLLMPSRVVSLCFYYIGASIRNKEIYNIALKSKLETLIKDVIFPQLYYSQHDQEMWEDDLQEYLRVNFDFVTDVYSVKTSAGNALFDLLETRKEDAMQLFLQLFDQGMKQNNAKISDGMLYALGNMKKPIMTDKTLRSQLEGVMVNYVIPNFASNQAHLRARACWTAGIYALIKWENRDSLLNVVRNILNSLQDNHLIVKVQAGTSLTGFLQNASIIPEVRPLLPKLLNLYIQMMQELDYGDVVQSIDDLIEAFSSEIEPYALELLQNMVARCHTLFDQDDEDDQNDLNDDNIEEFGEGEIVCSCCLKVILTVLNSVGNKNQHLLRSAQELIVPLLEKILMDPKDRGFDYYEEVCGISASLTYFHDGELNGATIWRLFPALFHSFQQYANYYISNLISPLDNFISKGNKVFLSDRRYMDAILHILEFFLNDEEAAEKETQAAALLASVLLQSCRGQIDQDFAKIMTLVFKKLSHCETNSLKILLTNCLCDAFLYSVPMTFDFMTRTNSTAQVFGLWLQIIPKMSRVYDMKCSLLGLDSLLSYPELSHLPQVVQTNIFFIVQNCVKLLVKIEAEKKKIAEYEAEAEEESKIAEQRIMNGEHFDMQDEGFEDDFEDEDDQDEPYEQEGDQDVTGIVKTKQIQSLLKEISECEWDKQGHDDDELEEEADFNSILDTIDENLTFGTTMLKFSQKYNPQFVQITSRLSQEEQNSLRQLMSLANK</sequence>
<protein>
    <submittedName>
        <fullName evidence="9">Importin beta-like</fullName>
    </submittedName>
</protein>
<dbReference type="AlphaFoldDB" id="A0AAW2YH05"/>
<dbReference type="Gene3D" id="1.25.10.10">
    <property type="entry name" value="Leucine-rich Repeat Variant"/>
    <property type="match status" value="1"/>
</dbReference>
<reference evidence="9 10" key="1">
    <citation type="submission" date="2024-03" db="EMBL/GenBank/DDBJ databases">
        <title>The Acrasis kona genome and developmental transcriptomes reveal deep origins of eukaryotic multicellular pathways.</title>
        <authorList>
            <person name="Sheikh S."/>
            <person name="Fu C.-J."/>
            <person name="Brown M.W."/>
            <person name="Baldauf S.L."/>
        </authorList>
    </citation>
    <scope>NUCLEOTIDE SEQUENCE [LARGE SCALE GENOMIC DNA]</scope>
    <source>
        <strain evidence="9 10">ATCC MYA-3509</strain>
    </source>
</reference>
<dbReference type="PANTHER" id="PTHR10997:SF18">
    <property type="entry name" value="D-IMPORTIN 7_RANBP7"/>
    <property type="match status" value="1"/>
</dbReference>
<evidence type="ECO:0000256" key="5">
    <source>
        <dbReference type="ARBA" id="ARBA00022927"/>
    </source>
</evidence>
<dbReference type="SMART" id="SM00913">
    <property type="entry name" value="IBN_N"/>
    <property type="match status" value="1"/>
</dbReference>
<dbReference type="GO" id="GO:0005829">
    <property type="term" value="C:cytosol"/>
    <property type="evidence" value="ECO:0007669"/>
    <property type="project" value="TreeGrafter"/>
</dbReference>
<feature type="coiled-coil region" evidence="7">
    <location>
        <begin position="868"/>
        <end position="895"/>
    </location>
</feature>
<dbReference type="InterPro" id="IPR016024">
    <property type="entry name" value="ARM-type_fold"/>
</dbReference>
<dbReference type="PROSITE" id="PS50166">
    <property type="entry name" value="IMPORTIN_B_NT"/>
    <property type="match status" value="1"/>
</dbReference>
<dbReference type="Pfam" id="PF03810">
    <property type="entry name" value="IBN_N"/>
    <property type="match status" value="1"/>
</dbReference>